<dbReference type="AlphaFoldDB" id="A0A916NH49"/>
<keyword evidence="2" id="KW-1185">Reference proteome</keyword>
<dbReference type="Pfam" id="PF07366">
    <property type="entry name" value="SnoaL"/>
    <property type="match status" value="1"/>
</dbReference>
<dbReference type="PANTHER" id="PTHR38436:SF1">
    <property type="entry name" value="ESTER CYCLASE"/>
    <property type="match status" value="1"/>
</dbReference>
<proteinExistence type="predicted"/>
<dbReference type="Proteomes" id="UP000693892">
    <property type="component" value="Unassembled WGS sequence"/>
</dbReference>
<evidence type="ECO:0000313" key="1">
    <source>
        <dbReference type="EMBL" id="CAG7612014.1"/>
    </source>
</evidence>
<dbReference type="EMBL" id="CAJVAP010000015">
    <property type="protein sequence ID" value="CAG7612014.1"/>
    <property type="molecule type" value="Genomic_DNA"/>
</dbReference>
<evidence type="ECO:0000313" key="2">
    <source>
        <dbReference type="Proteomes" id="UP000693892"/>
    </source>
</evidence>
<gene>
    <name evidence="1" type="ORF">LEUCIP111803_01516</name>
</gene>
<name>A0A916NH49_9MICO</name>
<organism evidence="1 2">
    <name type="scientific">Leucobacter soli</name>
    <dbReference type="NCBI Taxonomy" id="2812850"/>
    <lineage>
        <taxon>Bacteria</taxon>
        <taxon>Bacillati</taxon>
        <taxon>Actinomycetota</taxon>
        <taxon>Actinomycetes</taxon>
        <taxon>Micrococcales</taxon>
        <taxon>Microbacteriaceae</taxon>
        <taxon>Leucobacter</taxon>
    </lineage>
</organism>
<evidence type="ECO:0008006" key="3">
    <source>
        <dbReference type="Google" id="ProtNLM"/>
    </source>
</evidence>
<comment type="caution">
    <text evidence="1">The sequence shown here is derived from an EMBL/GenBank/DDBJ whole genome shotgun (WGS) entry which is preliminary data.</text>
</comment>
<dbReference type="RefSeq" id="WP_218115120.1">
    <property type="nucleotide sequence ID" value="NZ_CAJVAP010000015.1"/>
</dbReference>
<dbReference type="GO" id="GO:0030638">
    <property type="term" value="P:polyketide metabolic process"/>
    <property type="evidence" value="ECO:0007669"/>
    <property type="project" value="InterPro"/>
</dbReference>
<sequence length="135" mass="15074">MSNKDVLVDLWSRVDNHGEIEAMDRLFAPDFIRHGGKGDQTLEDFKRILNGLHSGFPDLRSEVVDIVEEGDRVAYRWVSTGTHLGDYLGAPPTGRTVTASGITISRFENGRIVEDWASWNEVSVLHSIGVLPIDR</sequence>
<dbReference type="InterPro" id="IPR009959">
    <property type="entry name" value="Cyclase_SnoaL-like"/>
</dbReference>
<accession>A0A916NH49</accession>
<reference evidence="1" key="1">
    <citation type="submission" date="2021-06" db="EMBL/GenBank/DDBJ databases">
        <authorList>
            <person name="Criscuolo A."/>
        </authorList>
    </citation>
    <scope>NUCLEOTIDE SEQUENCE</scope>
    <source>
        <strain evidence="1">CIP111803</strain>
    </source>
</reference>
<protein>
    <recommendedName>
        <fullName evidence="3">Ester cyclase</fullName>
    </recommendedName>
</protein>
<dbReference type="PANTHER" id="PTHR38436">
    <property type="entry name" value="POLYKETIDE CYCLASE SNOAL-LIKE DOMAIN"/>
    <property type="match status" value="1"/>
</dbReference>